<organism evidence="2 3">
    <name type="scientific">Aquimarina amphilecti</name>
    <dbReference type="NCBI Taxonomy" id="1038014"/>
    <lineage>
        <taxon>Bacteria</taxon>
        <taxon>Pseudomonadati</taxon>
        <taxon>Bacteroidota</taxon>
        <taxon>Flavobacteriia</taxon>
        <taxon>Flavobacteriales</taxon>
        <taxon>Flavobacteriaceae</taxon>
        <taxon>Aquimarina</taxon>
    </lineage>
</organism>
<dbReference type="OrthoDB" id="158267at2"/>
<dbReference type="GO" id="GO:0004622">
    <property type="term" value="F:phosphatidylcholine lysophospholipase activity"/>
    <property type="evidence" value="ECO:0007669"/>
    <property type="project" value="TreeGrafter"/>
</dbReference>
<dbReference type="PANTHER" id="PTHR30383:SF5">
    <property type="entry name" value="SGNH HYDROLASE-TYPE ESTERASE DOMAIN-CONTAINING PROTEIN"/>
    <property type="match status" value="1"/>
</dbReference>
<dbReference type="AlphaFoldDB" id="A0A1H7JLK1"/>
<proteinExistence type="predicted"/>
<reference evidence="2 3" key="1">
    <citation type="submission" date="2016-10" db="EMBL/GenBank/DDBJ databases">
        <authorList>
            <person name="de Groot N.N."/>
        </authorList>
    </citation>
    <scope>NUCLEOTIDE SEQUENCE [LARGE SCALE GENOMIC DNA]</scope>
    <source>
        <strain evidence="2 3">DSM 25232</strain>
    </source>
</reference>
<dbReference type="SUPFAM" id="SSF52266">
    <property type="entry name" value="SGNH hydrolase"/>
    <property type="match status" value="1"/>
</dbReference>
<evidence type="ECO:0000313" key="3">
    <source>
        <dbReference type="Proteomes" id="UP000198521"/>
    </source>
</evidence>
<dbReference type="InterPro" id="IPR036514">
    <property type="entry name" value="SGNH_hydro_sf"/>
</dbReference>
<evidence type="ECO:0000313" key="2">
    <source>
        <dbReference type="EMBL" id="SEK75513.1"/>
    </source>
</evidence>
<sequence>MLKLDQKSYYMNKNVYTILLIVFVLFFGCSSDNTSSLEIIEEEDQTEEVKTFSFLALGDSYTFGEGVTEDQTWPFQLKDAFATPSKKIDDVKIFATTGWTTTNLIAAMEESSLQSRDLVSLMIGVNNQFQRVDFATFELEFDELLSKAIVLANNNKDHVIVISIPDYGVTPFGSNNSEIIASEIDSYNAYIKQKCLEQQIAFIDVTPISRELGDSEGALVEDDLHPSPFQYSLWVEKIVPVVKEILE</sequence>
<dbReference type="Pfam" id="PF13472">
    <property type="entry name" value="Lipase_GDSL_2"/>
    <property type="match status" value="1"/>
</dbReference>
<dbReference type="EMBL" id="FOAB01000002">
    <property type="protein sequence ID" value="SEK75513.1"/>
    <property type="molecule type" value="Genomic_DNA"/>
</dbReference>
<gene>
    <name evidence="2" type="ORF">SAMN04487910_1033</name>
</gene>
<dbReference type="PANTHER" id="PTHR30383">
    <property type="entry name" value="THIOESTERASE 1/PROTEASE 1/LYSOPHOSPHOLIPASE L1"/>
    <property type="match status" value="1"/>
</dbReference>
<accession>A0A1H7JLK1</accession>
<dbReference type="InterPro" id="IPR051532">
    <property type="entry name" value="Ester_Hydrolysis_Enzymes"/>
</dbReference>
<dbReference type="Proteomes" id="UP000198521">
    <property type="component" value="Unassembled WGS sequence"/>
</dbReference>
<dbReference type="PROSITE" id="PS51257">
    <property type="entry name" value="PROKAR_LIPOPROTEIN"/>
    <property type="match status" value="1"/>
</dbReference>
<feature type="domain" description="SGNH hydrolase-type esterase" evidence="1">
    <location>
        <begin position="56"/>
        <end position="228"/>
    </location>
</feature>
<protein>
    <submittedName>
        <fullName evidence="2">Lysophospholipase L1</fullName>
    </submittedName>
</protein>
<dbReference type="Gene3D" id="3.40.50.1110">
    <property type="entry name" value="SGNH hydrolase"/>
    <property type="match status" value="1"/>
</dbReference>
<dbReference type="CDD" id="cd01832">
    <property type="entry name" value="SGNH_hydrolase_like_1"/>
    <property type="match status" value="1"/>
</dbReference>
<keyword evidence="3" id="KW-1185">Reference proteome</keyword>
<name>A0A1H7JLK1_AQUAM</name>
<evidence type="ECO:0000259" key="1">
    <source>
        <dbReference type="Pfam" id="PF13472"/>
    </source>
</evidence>
<dbReference type="STRING" id="1038014.SAMN04487910_1033"/>
<dbReference type="InterPro" id="IPR013830">
    <property type="entry name" value="SGNH_hydro"/>
</dbReference>